<dbReference type="AlphaFoldDB" id="G3ASF5"/>
<feature type="region of interest" description="Disordered" evidence="1">
    <location>
        <begin position="41"/>
        <end position="62"/>
    </location>
</feature>
<evidence type="ECO:0000256" key="1">
    <source>
        <dbReference type="SAM" id="MobiDB-lite"/>
    </source>
</evidence>
<dbReference type="OrthoDB" id="4082095at2759"/>
<name>G3ASF5_SPAPN</name>
<dbReference type="eggNOG" id="ENOG502T5GA">
    <property type="taxonomic scope" value="Eukaryota"/>
</dbReference>
<dbReference type="KEGG" id="spaa:SPAPADRAFT_142941"/>
<dbReference type="RefSeq" id="XP_007377106.1">
    <property type="nucleotide sequence ID" value="XM_007377044.1"/>
</dbReference>
<dbReference type="GeneID" id="18870503"/>
<dbReference type="HOGENOM" id="CLU_856765_0_0_1"/>
<evidence type="ECO:0000313" key="2">
    <source>
        <dbReference type="EMBL" id="EGW31073.1"/>
    </source>
</evidence>
<accession>G3ASF5</accession>
<reference evidence="2 3" key="1">
    <citation type="journal article" date="2011" name="Proc. Natl. Acad. Sci. U.S.A.">
        <title>Comparative genomics of xylose-fermenting fungi for enhanced biofuel production.</title>
        <authorList>
            <person name="Wohlbach D.J."/>
            <person name="Kuo A."/>
            <person name="Sato T.K."/>
            <person name="Potts K.M."/>
            <person name="Salamov A.A."/>
            <person name="LaButti K.M."/>
            <person name="Sun H."/>
            <person name="Clum A."/>
            <person name="Pangilinan J.L."/>
            <person name="Lindquist E.A."/>
            <person name="Lucas S."/>
            <person name="Lapidus A."/>
            <person name="Jin M."/>
            <person name="Gunawan C."/>
            <person name="Balan V."/>
            <person name="Dale B.E."/>
            <person name="Jeffries T.W."/>
            <person name="Zinkel R."/>
            <person name="Barry K.W."/>
            <person name="Grigoriev I.V."/>
            <person name="Gasch A.P."/>
        </authorList>
    </citation>
    <scope>NUCLEOTIDE SEQUENCE [LARGE SCALE GENOMIC DNA]</scope>
    <source>
        <strain evidence="3">NRRL Y-27907 / 11-Y1</strain>
    </source>
</reference>
<proteinExistence type="predicted"/>
<dbReference type="EMBL" id="GL996504">
    <property type="protein sequence ID" value="EGW31073.1"/>
    <property type="molecule type" value="Genomic_DNA"/>
</dbReference>
<feature type="non-terminal residue" evidence="2">
    <location>
        <position position="325"/>
    </location>
</feature>
<dbReference type="Proteomes" id="UP000000709">
    <property type="component" value="Unassembled WGS sequence"/>
</dbReference>
<dbReference type="InParanoid" id="G3ASF5"/>
<protein>
    <submittedName>
        <fullName evidence="2">Uncharacterized protein</fullName>
    </submittedName>
</protein>
<evidence type="ECO:0000313" key="3">
    <source>
        <dbReference type="Proteomes" id="UP000000709"/>
    </source>
</evidence>
<organism evidence="3">
    <name type="scientific">Spathaspora passalidarum (strain NRRL Y-27907 / 11-Y1)</name>
    <dbReference type="NCBI Taxonomy" id="619300"/>
    <lineage>
        <taxon>Eukaryota</taxon>
        <taxon>Fungi</taxon>
        <taxon>Dikarya</taxon>
        <taxon>Ascomycota</taxon>
        <taxon>Saccharomycotina</taxon>
        <taxon>Pichiomycetes</taxon>
        <taxon>Debaryomycetaceae</taxon>
        <taxon>Spathaspora</taxon>
    </lineage>
</organism>
<sequence length="325" mass="37218">MSVNLLEAHVSSSSSESEDNSVLSTTSKIFPRFDFSTSTTPNPTYASKKRKIGSGSVLTQQDSDSDDAFSVVIPSIFDSIGARNDRLYTKDAVIKQGIKSDADKVRKEYEKLQKCKADILRELNDNGEGVKYDKDEKYIDSLVKQMYSRNDGFGIARHFYFLKRYETGHIEYPITQSLLDLIARNPERAMRKVIWPNLPKFISSVLASEHNPSHLKQINKMIETATNLHYELEEDPFENNEFSKLVFNYNNPKGDTCSTVDMKLKINHFNNHIPQTLLKLAIIFNLKLMNVRSSCSYLTVGSRNQIVDDFIMIISDYNANREYVY</sequence>
<keyword evidence="3" id="KW-1185">Reference proteome</keyword>
<gene>
    <name evidence="2" type="ORF">SPAPADRAFT_142941</name>
</gene>